<keyword evidence="3 4" id="KW-0732">Signal</keyword>
<evidence type="ECO:0000313" key="6">
    <source>
        <dbReference type="Proteomes" id="UP000242757"/>
    </source>
</evidence>
<dbReference type="EMBL" id="NBIM01000001">
    <property type="protein sequence ID" value="OXY83366.1"/>
    <property type="molecule type" value="Genomic_DNA"/>
</dbReference>
<sequence length="337" mass="36888">MKYISGAVSSAVLAMLISGQAAAEYQGPKVQFKLAHPAPPGSHITAAYKKFADLVKEKSDGRIRVKVFPGAILGSDRVMIEGAQRGTLEVGVSSTPNLASFTSVFQVFDLPYITSPDKQEQLYRALDKGQPLHAYLEQAANDIGLQPLMYAEYGYRNFVSKDRPLTGPDSLAGLKMRTTDSPVDVAVAKALGANPSPISWGEVYTALQQGTIDAEGNTFDLMVGAKHHENLQYAITSAHNYGMQVAMANKKWWDSLPAEAQEILEQASAEALEYQRTEAYPADQKKARESMLAAGVTIHETTEEDMARFRELTRPVFSQFAERLPAELVKLVQDTQS</sequence>
<feature type="chain" id="PRO_5012963569" evidence="4">
    <location>
        <begin position="24"/>
        <end position="337"/>
    </location>
</feature>
<dbReference type="NCBIfam" id="NF037995">
    <property type="entry name" value="TRAP_S1"/>
    <property type="match status" value="1"/>
</dbReference>
<dbReference type="PANTHER" id="PTHR33376:SF7">
    <property type="entry name" value="C4-DICARBOXYLATE-BINDING PROTEIN DCTB"/>
    <property type="match status" value="1"/>
</dbReference>
<gene>
    <name evidence="5" type="ORF">B6S08_07730</name>
</gene>
<dbReference type="GO" id="GO:0055085">
    <property type="term" value="P:transmembrane transport"/>
    <property type="evidence" value="ECO:0007669"/>
    <property type="project" value="InterPro"/>
</dbReference>
<proteinExistence type="inferred from homology"/>
<dbReference type="AlphaFoldDB" id="A0A233RIZ5"/>
<reference evidence="5 6" key="1">
    <citation type="submission" date="2017-08" db="EMBL/GenBank/DDBJ databases">
        <title>A Genome Sequence of Oceanimonas doudoroffii ATCC 27123T.</title>
        <authorList>
            <person name="Brennan M.A."/>
            <person name="Maclea K.S."/>
            <person name="Mcclelland W.D."/>
            <person name="Trachtenberg A.M."/>
        </authorList>
    </citation>
    <scope>NUCLEOTIDE SEQUENCE [LARGE SCALE GENOMIC DNA]</scope>
    <source>
        <strain evidence="5 6">ATCC 27123</strain>
    </source>
</reference>
<name>A0A233RIZ5_9GAMM</name>
<dbReference type="Gene3D" id="3.40.190.170">
    <property type="entry name" value="Bacterial extracellular solute-binding protein, family 7"/>
    <property type="match status" value="1"/>
</dbReference>
<dbReference type="Pfam" id="PF03480">
    <property type="entry name" value="DctP"/>
    <property type="match status" value="1"/>
</dbReference>
<dbReference type="InterPro" id="IPR038404">
    <property type="entry name" value="TRAP_DctP_sf"/>
</dbReference>
<dbReference type="SUPFAM" id="SSF53850">
    <property type="entry name" value="Periplasmic binding protein-like II"/>
    <property type="match status" value="1"/>
</dbReference>
<dbReference type="PANTHER" id="PTHR33376">
    <property type="match status" value="1"/>
</dbReference>
<evidence type="ECO:0000256" key="4">
    <source>
        <dbReference type="SAM" id="SignalP"/>
    </source>
</evidence>
<dbReference type="GO" id="GO:0030288">
    <property type="term" value="C:outer membrane-bounded periplasmic space"/>
    <property type="evidence" value="ECO:0007669"/>
    <property type="project" value="InterPro"/>
</dbReference>
<evidence type="ECO:0000256" key="1">
    <source>
        <dbReference type="ARBA" id="ARBA00009023"/>
    </source>
</evidence>
<dbReference type="InterPro" id="IPR004682">
    <property type="entry name" value="TRAP_DctP"/>
</dbReference>
<dbReference type="InterPro" id="IPR018389">
    <property type="entry name" value="DctP_fam"/>
</dbReference>
<organism evidence="5 6">
    <name type="scientific">Oceanimonas doudoroffii</name>
    <dbReference type="NCBI Taxonomy" id="84158"/>
    <lineage>
        <taxon>Bacteria</taxon>
        <taxon>Pseudomonadati</taxon>
        <taxon>Pseudomonadota</taxon>
        <taxon>Gammaproteobacteria</taxon>
        <taxon>Aeromonadales</taxon>
        <taxon>Aeromonadaceae</taxon>
        <taxon>Oceanimonas</taxon>
    </lineage>
</organism>
<accession>A0A233RIZ5</accession>
<keyword evidence="2" id="KW-0813">Transport</keyword>
<evidence type="ECO:0000256" key="3">
    <source>
        <dbReference type="ARBA" id="ARBA00022729"/>
    </source>
</evidence>
<dbReference type="CDD" id="cd13603">
    <property type="entry name" value="PBP2_TRAP_Siap_TeaA_like"/>
    <property type="match status" value="1"/>
</dbReference>
<evidence type="ECO:0000313" key="5">
    <source>
        <dbReference type="EMBL" id="OXY83366.1"/>
    </source>
</evidence>
<comment type="caution">
    <text evidence="5">The sequence shown here is derived from an EMBL/GenBank/DDBJ whole genome shotgun (WGS) entry which is preliminary data.</text>
</comment>
<dbReference type="RefSeq" id="WP_094200140.1">
    <property type="nucleotide sequence ID" value="NZ_NBIM01000001.1"/>
</dbReference>
<dbReference type="NCBIfam" id="TIGR00787">
    <property type="entry name" value="dctP"/>
    <property type="match status" value="1"/>
</dbReference>
<comment type="similarity">
    <text evidence="1">Belongs to the bacterial solute-binding protein 7 family.</text>
</comment>
<dbReference type="PIRSF" id="PIRSF006470">
    <property type="entry name" value="DctB"/>
    <property type="match status" value="1"/>
</dbReference>
<evidence type="ECO:0000256" key="2">
    <source>
        <dbReference type="ARBA" id="ARBA00022448"/>
    </source>
</evidence>
<dbReference type="Proteomes" id="UP000242757">
    <property type="component" value="Unassembled WGS sequence"/>
</dbReference>
<feature type="signal peptide" evidence="4">
    <location>
        <begin position="1"/>
        <end position="23"/>
    </location>
</feature>
<protein>
    <submittedName>
        <fullName evidence="5">C4-dicarboxylate ABC transporter</fullName>
    </submittedName>
</protein>
<keyword evidence="6" id="KW-1185">Reference proteome</keyword>
<dbReference type="OrthoDB" id="8690069at2"/>